<sequence length="181" mass="19958">MLDWGDVPSWALVVISLGALVLAALAARWAYAAFVTAAAAADRADEARREARERAQATLVAAWPISERETFQKAIERGVVGAAIRNSSPMPVYNVEITYRDEGAAWSAIRRVHIVPPSDEPQIFAGFDEEAHIGTPDPSRFNKDGSIKLLPSAEMRVEICFNDVLGRRWRRDDNGVLDVAR</sequence>
<dbReference type="RefSeq" id="WP_167925957.1">
    <property type="nucleotide sequence ID" value="NZ_JAATVY010000009.1"/>
</dbReference>
<keyword evidence="2" id="KW-1185">Reference proteome</keyword>
<gene>
    <name evidence="1" type="ORF">HC031_15245</name>
</gene>
<evidence type="ECO:0000313" key="2">
    <source>
        <dbReference type="Proteomes" id="UP000722989"/>
    </source>
</evidence>
<organism evidence="1 2">
    <name type="scientific">Planosporangium thailandense</name>
    <dbReference type="NCBI Taxonomy" id="765197"/>
    <lineage>
        <taxon>Bacteria</taxon>
        <taxon>Bacillati</taxon>
        <taxon>Actinomycetota</taxon>
        <taxon>Actinomycetes</taxon>
        <taxon>Micromonosporales</taxon>
        <taxon>Micromonosporaceae</taxon>
        <taxon>Planosporangium</taxon>
    </lineage>
</organism>
<dbReference type="EMBL" id="JAATVY010000009">
    <property type="protein sequence ID" value="NJC71056.1"/>
    <property type="molecule type" value="Genomic_DNA"/>
</dbReference>
<proteinExistence type="predicted"/>
<evidence type="ECO:0000313" key="1">
    <source>
        <dbReference type="EMBL" id="NJC71056.1"/>
    </source>
</evidence>
<dbReference type="Proteomes" id="UP000722989">
    <property type="component" value="Unassembled WGS sequence"/>
</dbReference>
<comment type="caution">
    <text evidence="1">The sequence shown here is derived from an EMBL/GenBank/DDBJ whole genome shotgun (WGS) entry which is preliminary data.</text>
</comment>
<protein>
    <submittedName>
        <fullName evidence="1">Uncharacterized protein</fullName>
    </submittedName>
</protein>
<reference evidence="1 2" key="1">
    <citation type="submission" date="2020-03" db="EMBL/GenBank/DDBJ databases">
        <title>WGS of the type strain of Planosporangium spp.</title>
        <authorList>
            <person name="Thawai C."/>
        </authorList>
    </citation>
    <scope>NUCLEOTIDE SEQUENCE [LARGE SCALE GENOMIC DNA]</scope>
    <source>
        <strain evidence="1 2">TBRC 5610</strain>
    </source>
</reference>
<accession>A0ABX0XYC7</accession>
<name>A0ABX0XYC7_9ACTN</name>